<protein>
    <submittedName>
        <fullName evidence="2">Uncharacterized protein</fullName>
    </submittedName>
</protein>
<feature type="region of interest" description="Disordered" evidence="1">
    <location>
        <begin position="57"/>
        <end position="80"/>
    </location>
</feature>
<comment type="caution">
    <text evidence="2">The sequence shown here is derived from an EMBL/GenBank/DDBJ whole genome shotgun (WGS) entry which is preliminary data.</text>
</comment>
<feature type="compositionally biased region" description="Gly residues" evidence="1">
    <location>
        <begin position="59"/>
        <end position="73"/>
    </location>
</feature>
<accession>A0A9Q0P0P2</accession>
<name>A0A9Q0P0P2_SALPP</name>
<dbReference type="AlphaFoldDB" id="A0A9Q0P0P2"/>
<gene>
    <name evidence="2" type="ORF">OIU79_019190</name>
</gene>
<organism evidence="2 3">
    <name type="scientific">Salix purpurea</name>
    <name type="common">Purple osier willow</name>
    <dbReference type="NCBI Taxonomy" id="77065"/>
    <lineage>
        <taxon>Eukaryota</taxon>
        <taxon>Viridiplantae</taxon>
        <taxon>Streptophyta</taxon>
        <taxon>Embryophyta</taxon>
        <taxon>Tracheophyta</taxon>
        <taxon>Spermatophyta</taxon>
        <taxon>Magnoliopsida</taxon>
        <taxon>eudicotyledons</taxon>
        <taxon>Gunneridae</taxon>
        <taxon>Pentapetalae</taxon>
        <taxon>rosids</taxon>
        <taxon>fabids</taxon>
        <taxon>Malpighiales</taxon>
        <taxon>Salicaceae</taxon>
        <taxon>Saliceae</taxon>
        <taxon>Salix</taxon>
    </lineage>
</organism>
<evidence type="ECO:0000313" key="2">
    <source>
        <dbReference type="EMBL" id="KAJ6679376.1"/>
    </source>
</evidence>
<reference evidence="2" key="2">
    <citation type="journal article" date="2023" name="Int. J. Mol. Sci.">
        <title>De Novo Assembly and Annotation of 11 Diverse Shrub Willow (Salix) Genomes Reveals Novel Gene Organization in Sex-Linked Regions.</title>
        <authorList>
            <person name="Hyden B."/>
            <person name="Feng K."/>
            <person name="Yates T.B."/>
            <person name="Jawdy S."/>
            <person name="Cereghino C."/>
            <person name="Smart L.B."/>
            <person name="Muchero W."/>
        </authorList>
    </citation>
    <scope>NUCLEOTIDE SEQUENCE</scope>
    <source>
        <tissue evidence="2">Shoot tip</tissue>
    </source>
</reference>
<proteinExistence type="predicted"/>
<dbReference type="Proteomes" id="UP001151532">
    <property type="component" value="Chromosome 14"/>
</dbReference>
<evidence type="ECO:0000313" key="3">
    <source>
        <dbReference type="Proteomes" id="UP001151532"/>
    </source>
</evidence>
<dbReference type="EMBL" id="JAPFFK010000020">
    <property type="protein sequence ID" value="KAJ6679376.1"/>
    <property type="molecule type" value="Genomic_DNA"/>
</dbReference>
<sequence>MIKFIKSWNRRGRLREICGGWGSRLKWFQSKAVGCLGGGATLVKRLAVRDGCGVADEGFSGGGEPGEGGGAAVGGDSEGD</sequence>
<evidence type="ECO:0000256" key="1">
    <source>
        <dbReference type="SAM" id="MobiDB-lite"/>
    </source>
</evidence>
<reference evidence="2" key="1">
    <citation type="submission" date="2022-11" db="EMBL/GenBank/DDBJ databases">
        <authorList>
            <person name="Hyden B.L."/>
            <person name="Feng K."/>
            <person name="Yates T."/>
            <person name="Jawdy S."/>
            <person name="Smart L.B."/>
            <person name="Muchero W."/>
        </authorList>
    </citation>
    <scope>NUCLEOTIDE SEQUENCE</scope>
    <source>
        <tissue evidence="2">Shoot tip</tissue>
    </source>
</reference>
<keyword evidence="3" id="KW-1185">Reference proteome</keyword>